<dbReference type="EMBL" id="KN714787">
    <property type="protein sequence ID" value="KUI61781.1"/>
    <property type="molecule type" value="Genomic_DNA"/>
</dbReference>
<dbReference type="CDD" id="cd11060">
    <property type="entry name" value="CYP57A1-like"/>
    <property type="match status" value="1"/>
</dbReference>
<evidence type="ECO:0000256" key="10">
    <source>
        <dbReference type="RuleBase" id="RU000480"/>
    </source>
</evidence>
<keyword evidence="8" id="KW-0408">Iron</keyword>
<evidence type="ECO:0000256" key="6">
    <source>
        <dbReference type="ARBA" id="ARBA00022723"/>
    </source>
</evidence>
<feature type="domain" description="Aminotransferase class I/classII large" evidence="12">
    <location>
        <begin position="508"/>
        <end position="873"/>
    </location>
</feature>
<dbReference type="SUPFAM" id="SSF48264">
    <property type="entry name" value="Cytochrome P450"/>
    <property type="match status" value="1"/>
</dbReference>
<evidence type="ECO:0000256" key="8">
    <source>
        <dbReference type="ARBA" id="ARBA00023004"/>
    </source>
</evidence>
<gene>
    <name evidence="13" type="ORF">VP1G_08948</name>
</gene>
<dbReference type="InterPro" id="IPR004838">
    <property type="entry name" value="NHTrfase_class1_PyrdxlP-BS"/>
</dbReference>
<dbReference type="PRINTS" id="PR00799">
    <property type="entry name" value="TRANSAMINASE"/>
</dbReference>
<dbReference type="FunFam" id="3.40.640.10:FF:000026">
    <property type="entry name" value="Aspartate aminotransferase"/>
    <property type="match status" value="1"/>
</dbReference>
<dbReference type="InterPro" id="IPR015422">
    <property type="entry name" value="PyrdxlP-dep_Trfase_small"/>
</dbReference>
<protein>
    <recommendedName>
        <fullName evidence="10">Aspartate aminotransferase</fullName>
        <ecNumber evidence="10">2.6.1.1</ecNumber>
    </recommendedName>
</protein>
<dbReference type="Gene3D" id="3.90.1150.10">
    <property type="entry name" value="Aspartate Aminotransferase, domain 1"/>
    <property type="match status" value="1"/>
</dbReference>
<evidence type="ECO:0000256" key="4">
    <source>
        <dbReference type="ARBA" id="ARBA00022576"/>
    </source>
</evidence>
<keyword evidence="6" id="KW-0479">Metal-binding</keyword>
<dbReference type="InterPro" id="IPR000796">
    <property type="entry name" value="Asp_trans"/>
</dbReference>
<keyword evidence="4 10" id="KW-0032">Aminotransferase</keyword>
<evidence type="ECO:0000256" key="2">
    <source>
        <dbReference type="ARBA" id="ARBA00007441"/>
    </source>
</evidence>
<comment type="subunit">
    <text evidence="3 10">Homodimer.</text>
</comment>
<dbReference type="CDD" id="cd00609">
    <property type="entry name" value="AAT_like"/>
    <property type="match status" value="1"/>
</dbReference>
<dbReference type="Gene3D" id="1.10.630.10">
    <property type="entry name" value="Cytochrome P450"/>
    <property type="match status" value="1"/>
</dbReference>
<evidence type="ECO:0000313" key="14">
    <source>
        <dbReference type="Proteomes" id="UP000078576"/>
    </source>
</evidence>
<dbReference type="Proteomes" id="UP000078576">
    <property type="component" value="Unassembled WGS sequence"/>
</dbReference>
<dbReference type="InterPro" id="IPR015424">
    <property type="entry name" value="PyrdxlP-dep_Trfase"/>
</dbReference>
<dbReference type="GO" id="GO:0004069">
    <property type="term" value="F:L-aspartate:2-oxoglutarate aminotransferase activity"/>
    <property type="evidence" value="ECO:0007669"/>
    <property type="project" value="UniProtKB-EC"/>
</dbReference>
<dbReference type="EC" id="2.6.1.1" evidence="10"/>
<dbReference type="Gene3D" id="3.40.640.10">
    <property type="entry name" value="Type I PLP-dependent aspartate aminotransferase-like (Major domain)"/>
    <property type="match status" value="1"/>
</dbReference>
<sequence length="878" mass="98892">MIISSSIKAFAATLVVLYIIYVLLSSFLSPLRKVPGPFYARFTYLFYLNRVRQGRFQHENVALHRKFGPLVRLGPDLVSVDDPGALKTIYSIGSKFSKSDWYYAWRAPGPGNFTLFADQNMVRHADTRKRFQNLYSMTSLVSYETFVDECTGIFTKRLQETADAGEPVNMGHWFQCYAFDVIACITYGSRFGFLDDGHDIQGMMGDLYAVLRYSTLVGIYSWLHDWIFHPAAKLQLFGARGRVTLMKFVEGQMAIRREERRKRDVEDKVKDQGEAAPIHFLDRLLDQNQEDPEKTTMYHVFLVCLANINAGSDTTATSLSGMLYHLLRYPRVMARLKQEIRELSSRGQLSEQPSFKEIQQMPYFDAVMKESLRLHSAVGLPLWRVVPEGGTTVAGQYLPQGTNVGVNAWVAHLNEDVWGPDAREFRPERWCEAQAEALKGNKDRLRQMEAYYLPFGLGSRTCIGRHISILEMSKLMPRLLRDFEFELERPDEEWKCITEAFKADSFDSKINLGVGAYRDDKGKPYVLPSVRKAEDKVISSRMNKEYAGITGVPEFTSAAAKLAYGKDSFALDRTVITQSISGTGALRIGGAFLARFYPGDKTIYIPTPSWANHGAVFNDSGLKVAKYRYYNKDTIGLDFDGMIADIKAAPKGSVFLLHACAHNPTGVDPTPDQWKAIEAAIKEGEHYPFFDMAYQGFASGDINKDAFALRYFVEKGHNPCLAQSFAKNMGLYGERAGAFSVVCESAEEKKRVDSQIKILVRPMYSNPPIHGARIAAEILNSQELYDEWLVEVKGMADRIIKMRALLKENLERLGSKHDWSHITSQIGMFAYTGLTPEQMDKLAKEHSVYATKDGRISVAGITSGNVGRLAEAIYAVKG</sequence>
<dbReference type="GO" id="GO:0016705">
    <property type="term" value="F:oxidoreductase activity, acting on paired donors, with incorporation or reduction of molecular oxygen"/>
    <property type="evidence" value="ECO:0007669"/>
    <property type="project" value="InterPro"/>
</dbReference>
<evidence type="ECO:0000256" key="3">
    <source>
        <dbReference type="ARBA" id="ARBA00011738"/>
    </source>
</evidence>
<dbReference type="STRING" id="694573.A0A194VDD6"/>
<dbReference type="FunFam" id="3.90.1150.10:FF:000181">
    <property type="entry name" value="Aspartate aminotransferase"/>
    <property type="match status" value="1"/>
</dbReference>
<dbReference type="PROSITE" id="PS00105">
    <property type="entry name" value="AA_TRANSFER_CLASS_1"/>
    <property type="match status" value="1"/>
</dbReference>
<keyword evidence="11" id="KW-1133">Transmembrane helix</keyword>
<dbReference type="InterPro" id="IPR004839">
    <property type="entry name" value="Aminotransferase_I/II_large"/>
</dbReference>
<evidence type="ECO:0000313" key="13">
    <source>
        <dbReference type="EMBL" id="KUI61781.1"/>
    </source>
</evidence>
<dbReference type="NCBIfam" id="NF006719">
    <property type="entry name" value="PRK09257.1"/>
    <property type="match status" value="1"/>
</dbReference>
<dbReference type="GO" id="GO:0004497">
    <property type="term" value="F:monooxygenase activity"/>
    <property type="evidence" value="ECO:0007669"/>
    <property type="project" value="InterPro"/>
</dbReference>
<dbReference type="InterPro" id="IPR015421">
    <property type="entry name" value="PyrdxlP-dep_Trfase_major"/>
</dbReference>
<dbReference type="GO" id="GO:0030170">
    <property type="term" value="F:pyridoxal phosphate binding"/>
    <property type="evidence" value="ECO:0007669"/>
    <property type="project" value="InterPro"/>
</dbReference>
<evidence type="ECO:0000256" key="1">
    <source>
        <dbReference type="ARBA" id="ARBA00001933"/>
    </source>
</evidence>
<dbReference type="GO" id="GO:0005506">
    <property type="term" value="F:iron ion binding"/>
    <property type="evidence" value="ECO:0007669"/>
    <property type="project" value="InterPro"/>
</dbReference>
<dbReference type="PANTHER" id="PTHR11879:SF22">
    <property type="entry name" value="ASPARTATE AMINOTRANSFERASE, MITOCHONDRIAL"/>
    <property type="match status" value="1"/>
</dbReference>
<keyword evidence="11" id="KW-0472">Membrane</keyword>
<dbReference type="GO" id="GO:0020037">
    <property type="term" value="F:heme binding"/>
    <property type="evidence" value="ECO:0007669"/>
    <property type="project" value="InterPro"/>
</dbReference>
<dbReference type="Pfam" id="PF00067">
    <property type="entry name" value="p450"/>
    <property type="match status" value="1"/>
</dbReference>
<organism evidence="13 14">
    <name type="scientific">Cytospora mali</name>
    <name type="common">Apple Valsa canker fungus</name>
    <name type="synonym">Valsa mali</name>
    <dbReference type="NCBI Taxonomy" id="578113"/>
    <lineage>
        <taxon>Eukaryota</taxon>
        <taxon>Fungi</taxon>
        <taxon>Dikarya</taxon>
        <taxon>Ascomycota</taxon>
        <taxon>Pezizomycotina</taxon>
        <taxon>Sordariomycetes</taxon>
        <taxon>Sordariomycetidae</taxon>
        <taxon>Diaporthales</taxon>
        <taxon>Cytosporaceae</taxon>
        <taxon>Cytospora</taxon>
    </lineage>
</organism>
<evidence type="ECO:0000256" key="9">
    <source>
        <dbReference type="ARBA" id="ARBA00049185"/>
    </source>
</evidence>
<keyword evidence="5 10" id="KW-0808">Transferase</keyword>
<keyword evidence="7" id="KW-0663">Pyridoxal phosphate</keyword>
<reference evidence="14" key="1">
    <citation type="submission" date="2014-12" db="EMBL/GenBank/DDBJ databases">
        <title>Genome Sequence of Valsa Canker Pathogens Uncovers a Specific Adaption of Colonization on Woody Bark.</title>
        <authorList>
            <person name="Yin Z."/>
            <person name="Liu H."/>
            <person name="Gao X."/>
            <person name="Li Z."/>
            <person name="Song N."/>
            <person name="Ke X."/>
            <person name="Dai Q."/>
            <person name="Wu Y."/>
            <person name="Sun Y."/>
            <person name="Xu J.-R."/>
            <person name="Kang Z.K."/>
            <person name="Wang L."/>
            <person name="Huang L."/>
        </authorList>
    </citation>
    <scope>NUCLEOTIDE SEQUENCE [LARGE SCALE GENOMIC DNA]</scope>
    <source>
        <strain evidence="14">SXYL134</strain>
    </source>
</reference>
<accession>A0A194VDD6</accession>
<dbReference type="GO" id="GO:0006533">
    <property type="term" value="P:L-aspartate catabolic process"/>
    <property type="evidence" value="ECO:0007669"/>
    <property type="project" value="TreeGrafter"/>
</dbReference>
<dbReference type="AlphaFoldDB" id="A0A194VDD6"/>
<feature type="transmembrane region" description="Helical" evidence="11">
    <location>
        <begin position="7"/>
        <end position="28"/>
    </location>
</feature>
<keyword evidence="11" id="KW-0812">Transmembrane</keyword>
<evidence type="ECO:0000256" key="11">
    <source>
        <dbReference type="SAM" id="Phobius"/>
    </source>
</evidence>
<proteinExistence type="inferred from homology"/>
<comment type="catalytic activity">
    <reaction evidence="9 10">
        <text>L-aspartate + 2-oxoglutarate = oxaloacetate + L-glutamate</text>
        <dbReference type="Rhea" id="RHEA:21824"/>
        <dbReference type="ChEBI" id="CHEBI:16452"/>
        <dbReference type="ChEBI" id="CHEBI:16810"/>
        <dbReference type="ChEBI" id="CHEBI:29985"/>
        <dbReference type="ChEBI" id="CHEBI:29991"/>
        <dbReference type="EC" id="2.6.1.1"/>
    </reaction>
</comment>
<dbReference type="OrthoDB" id="3934656at2759"/>
<evidence type="ECO:0000256" key="5">
    <source>
        <dbReference type="ARBA" id="ARBA00022679"/>
    </source>
</evidence>
<keyword evidence="14" id="KW-1185">Reference proteome</keyword>
<dbReference type="PROSITE" id="PS00086">
    <property type="entry name" value="CYTOCHROME_P450"/>
    <property type="match status" value="1"/>
</dbReference>
<comment type="similarity">
    <text evidence="2">Belongs to the class-I pyridoxal-phosphate-dependent aminotransferase family.</text>
</comment>
<comment type="miscellaneous">
    <text evidence="10">In eukaryotes there are cytoplasmic, mitochondrial and chloroplastic isozymes.</text>
</comment>
<dbReference type="PANTHER" id="PTHR11879">
    <property type="entry name" value="ASPARTATE AMINOTRANSFERASE"/>
    <property type="match status" value="1"/>
</dbReference>
<name>A0A194VDD6_CYTMA</name>
<dbReference type="Pfam" id="PF00155">
    <property type="entry name" value="Aminotran_1_2"/>
    <property type="match status" value="1"/>
</dbReference>
<dbReference type="SUPFAM" id="SSF53383">
    <property type="entry name" value="PLP-dependent transferases"/>
    <property type="match status" value="1"/>
</dbReference>
<dbReference type="GO" id="GO:0005739">
    <property type="term" value="C:mitochondrion"/>
    <property type="evidence" value="ECO:0007669"/>
    <property type="project" value="TreeGrafter"/>
</dbReference>
<dbReference type="InterPro" id="IPR036396">
    <property type="entry name" value="Cyt_P450_sf"/>
</dbReference>
<dbReference type="InterPro" id="IPR001128">
    <property type="entry name" value="Cyt_P450"/>
</dbReference>
<dbReference type="InterPro" id="IPR017972">
    <property type="entry name" value="Cyt_P450_CS"/>
</dbReference>
<dbReference type="FunFam" id="1.10.630.10:FF:000050">
    <property type="entry name" value="Cytochrome P450 monooxygenase"/>
    <property type="match status" value="1"/>
</dbReference>
<evidence type="ECO:0000259" key="12">
    <source>
        <dbReference type="Pfam" id="PF00155"/>
    </source>
</evidence>
<comment type="cofactor">
    <cofactor evidence="1">
        <name>pyridoxal 5'-phosphate</name>
        <dbReference type="ChEBI" id="CHEBI:597326"/>
    </cofactor>
</comment>
<evidence type="ECO:0000256" key="7">
    <source>
        <dbReference type="ARBA" id="ARBA00022898"/>
    </source>
</evidence>